<feature type="signal peptide" evidence="1">
    <location>
        <begin position="1"/>
        <end position="22"/>
    </location>
</feature>
<dbReference type="RefSeq" id="WP_147054068.1">
    <property type="nucleotide sequence ID" value="NZ_CP042437.1"/>
</dbReference>
<proteinExistence type="predicted"/>
<organism evidence="2 3">
    <name type="scientific">Mucilaginibacter ginsenosidivorax</name>
    <dbReference type="NCBI Taxonomy" id="862126"/>
    <lineage>
        <taxon>Bacteria</taxon>
        <taxon>Pseudomonadati</taxon>
        <taxon>Bacteroidota</taxon>
        <taxon>Sphingobacteriia</taxon>
        <taxon>Sphingobacteriales</taxon>
        <taxon>Sphingobacteriaceae</taxon>
        <taxon>Mucilaginibacter</taxon>
    </lineage>
</organism>
<keyword evidence="3" id="KW-1185">Reference proteome</keyword>
<reference evidence="2 3" key="1">
    <citation type="journal article" date="2013" name="J. Microbiol.">
        <title>Mucilaginibacter ginsenosidivorax sp. nov., with ginsenoside converting activity isolated from sediment.</title>
        <authorList>
            <person name="Kim J.K."/>
            <person name="Choi T.E."/>
            <person name="Liu Q.M."/>
            <person name="Park H.Y."/>
            <person name="Yi T.H."/>
            <person name="Yoon M.H."/>
            <person name="Kim S.C."/>
            <person name="Im W.T."/>
        </authorList>
    </citation>
    <scope>NUCLEOTIDE SEQUENCE [LARGE SCALE GENOMIC DNA]</scope>
    <source>
        <strain evidence="2 3">KHI28</strain>
    </source>
</reference>
<sequence length="250" mass="27511">MKQTFTLLAAAFFMLMAFKSKAQDVQDDETVSEKSKSYLSLGFGQSRPYGDFKSTDYSNNKSGFAKKGLVYSLDGAHYFFKRAALGYSVTYQDQGNLVYDDDQKISQGYTDSYKADGSIVTANKRYRSLNILLGPQYTVVWHAFSFDFRASAGAIKSFATPTVAVQIQGVDAQSGEFLQHSSTKFAFAYGGSAAIRLNTGAGWGLFLKANYINSAGPKITYTDRTLVLGRTVTNQAMTEGQAIFGLYKEF</sequence>
<dbReference type="OrthoDB" id="9773582at2"/>
<evidence type="ECO:0000313" key="2">
    <source>
        <dbReference type="EMBL" id="QEC76878.1"/>
    </source>
</evidence>
<feature type="chain" id="PRO_5023005802" description="Porin family protein" evidence="1">
    <location>
        <begin position="23"/>
        <end position="250"/>
    </location>
</feature>
<name>A0A5B8W3J7_9SPHI</name>
<evidence type="ECO:0008006" key="4">
    <source>
        <dbReference type="Google" id="ProtNLM"/>
    </source>
</evidence>
<protein>
    <recommendedName>
        <fullName evidence="4">Porin family protein</fullName>
    </recommendedName>
</protein>
<gene>
    <name evidence="2" type="ORF">FSB76_13335</name>
</gene>
<dbReference type="EMBL" id="CP042437">
    <property type="protein sequence ID" value="QEC76878.1"/>
    <property type="molecule type" value="Genomic_DNA"/>
</dbReference>
<dbReference type="KEGG" id="mgk:FSB76_13335"/>
<accession>A0A5B8W3J7</accession>
<keyword evidence="1" id="KW-0732">Signal</keyword>
<dbReference type="AlphaFoldDB" id="A0A5B8W3J7"/>
<dbReference type="Proteomes" id="UP000321362">
    <property type="component" value="Chromosome"/>
</dbReference>
<evidence type="ECO:0000256" key="1">
    <source>
        <dbReference type="SAM" id="SignalP"/>
    </source>
</evidence>
<evidence type="ECO:0000313" key="3">
    <source>
        <dbReference type="Proteomes" id="UP000321362"/>
    </source>
</evidence>